<dbReference type="VEuPathDB" id="ToxoDB:CSUI_006708"/>
<proteinExistence type="predicted"/>
<evidence type="ECO:0000313" key="1">
    <source>
        <dbReference type="EMBL" id="PHJ19462.1"/>
    </source>
</evidence>
<evidence type="ECO:0000313" key="2">
    <source>
        <dbReference type="Proteomes" id="UP000221165"/>
    </source>
</evidence>
<organism evidence="1 2">
    <name type="scientific">Cystoisospora suis</name>
    <dbReference type="NCBI Taxonomy" id="483139"/>
    <lineage>
        <taxon>Eukaryota</taxon>
        <taxon>Sar</taxon>
        <taxon>Alveolata</taxon>
        <taxon>Apicomplexa</taxon>
        <taxon>Conoidasida</taxon>
        <taxon>Coccidia</taxon>
        <taxon>Eucoccidiorida</taxon>
        <taxon>Eimeriorina</taxon>
        <taxon>Sarcocystidae</taxon>
        <taxon>Cystoisospora</taxon>
    </lineage>
</organism>
<gene>
    <name evidence="1" type="ORF">CSUI_006708</name>
</gene>
<keyword evidence="2" id="KW-1185">Reference proteome</keyword>
<protein>
    <submittedName>
        <fullName evidence="1">Uncharacterized protein</fullName>
    </submittedName>
</protein>
<dbReference type="AlphaFoldDB" id="A0A2C6KT37"/>
<reference evidence="1 2" key="1">
    <citation type="journal article" date="2017" name="Int. J. Parasitol.">
        <title>The genome of the protozoan parasite Cystoisospora suis and a reverse vaccinology approach to identify vaccine candidates.</title>
        <authorList>
            <person name="Palmieri N."/>
            <person name="Shrestha A."/>
            <person name="Ruttkowski B."/>
            <person name="Beck T."/>
            <person name="Vogl C."/>
            <person name="Tomley F."/>
            <person name="Blake D.P."/>
            <person name="Joachim A."/>
        </authorList>
    </citation>
    <scope>NUCLEOTIDE SEQUENCE [LARGE SCALE GENOMIC DNA]</scope>
    <source>
        <strain evidence="1 2">Wien I</strain>
    </source>
</reference>
<accession>A0A2C6KT37</accession>
<feature type="non-terminal residue" evidence="1">
    <location>
        <position position="1"/>
    </location>
</feature>
<dbReference type="RefSeq" id="XP_067921162.1">
    <property type="nucleotide sequence ID" value="XM_068066861.1"/>
</dbReference>
<dbReference type="EMBL" id="MIGC01003433">
    <property type="protein sequence ID" value="PHJ19462.1"/>
    <property type="molecule type" value="Genomic_DNA"/>
</dbReference>
<comment type="caution">
    <text evidence="1">The sequence shown here is derived from an EMBL/GenBank/DDBJ whole genome shotgun (WGS) entry which is preliminary data.</text>
</comment>
<sequence>PEKKLREIYREYASSVVNACLRARKRQRTKILPSSLQSPCRRLDRIKPEGRKEAYERKGRTCVLQTAVSIVRVKRCHQCGGYMCVHLGQKLSLLLATRRHRRREKRETN</sequence>
<dbReference type="Proteomes" id="UP000221165">
    <property type="component" value="Unassembled WGS sequence"/>
</dbReference>
<dbReference type="GeneID" id="94430072"/>
<name>A0A2C6KT37_9APIC</name>